<dbReference type="InterPro" id="IPR000157">
    <property type="entry name" value="TIR_dom"/>
</dbReference>
<dbReference type="PANTHER" id="PTHR46270:SF2">
    <property type="entry name" value="TIR DOMAIN-CONTAINING PROTEIN"/>
    <property type="match status" value="1"/>
</dbReference>
<dbReference type="SUPFAM" id="SSF52200">
    <property type="entry name" value="Toll/Interleukin receptor TIR domain"/>
    <property type="match status" value="1"/>
</dbReference>
<evidence type="ECO:0000259" key="1">
    <source>
        <dbReference type="Pfam" id="PF13676"/>
    </source>
</evidence>
<dbReference type="EMBL" id="CAJOBA010035544">
    <property type="protein sequence ID" value="CAF4006324.1"/>
    <property type="molecule type" value="Genomic_DNA"/>
</dbReference>
<dbReference type="SUPFAM" id="SSF48371">
    <property type="entry name" value="ARM repeat"/>
    <property type="match status" value="1"/>
</dbReference>
<evidence type="ECO:0000313" key="3">
    <source>
        <dbReference type="EMBL" id="CAF4006324.1"/>
    </source>
</evidence>
<dbReference type="InterPro" id="IPR035897">
    <property type="entry name" value="Toll_tir_struct_dom_sf"/>
</dbReference>
<feature type="domain" description="TIR" evidence="1">
    <location>
        <begin position="557"/>
        <end position="674"/>
    </location>
</feature>
<accession>A0A8S2NN07</accession>
<evidence type="ECO:0000313" key="4">
    <source>
        <dbReference type="Proteomes" id="UP000682733"/>
    </source>
</evidence>
<organism evidence="3 4">
    <name type="scientific">Didymodactylos carnosus</name>
    <dbReference type="NCBI Taxonomy" id="1234261"/>
    <lineage>
        <taxon>Eukaryota</taxon>
        <taxon>Metazoa</taxon>
        <taxon>Spiralia</taxon>
        <taxon>Gnathifera</taxon>
        <taxon>Rotifera</taxon>
        <taxon>Eurotatoria</taxon>
        <taxon>Bdelloidea</taxon>
        <taxon>Philodinida</taxon>
        <taxon>Philodinidae</taxon>
        <taxon>Didymodactylos</taxon>
    </lineage>
</organism>
<dbReference type="GO" id="GO:0007165">
    <property type="term" value="P:signal transduction"/>
    <property type="evidence" value="ECO:0007669"/>
    <property type="project" value="InterPro"/>
</dbReference>
<dbReference type="PANTHER" id="PTHR46270">
    <property type="entry name" value="ARMADILLO-TYPE FOLD-RELATED"/>
    <property type="match status" value="1"/>
</dbReference>
<proteinExistence type="predicted"/>
<comment type="caution">
    <text evidence="3">The sequence shown here is derived from an EMBL/GenBank/DDBJ whole genome shotgun (WGS) entry which is preliminary data.</text>
</comment>
<dbReference type="Pfam" id="PF13676">
    <property type="entry name" value="TIR_2"/>
    <property type="match status" value="1"/>
</dbReference>
<gene>
    <name evidence="2" type="ORF">OVA965_LOCUS23753</name>
    <name evidence="3" type="ORF">TMI583_LOCUS24472</name>
</gene>
<sequence>MFIRTVYHFIFHLVVNLYEQTVNESTPFSRPDESVEKDVSKEILDLLHRLKQIVLLSSTNEQTLLDDEINQIGSELFLKSQSLSELLSNNATFVWETFQMILSEYLELLLIDNCASVLHHVNSIQFDKCFSSLINATNYKGAFMNTITSGQVTSDYVRKIFYSQFDILSSNSMVKYLNNKNVSSDLSTCYETILTIIVLLQKQITEHVTFAKNDLKNQEFILNALAKYIDKFFTEETISSIVSTHSLLLNVDIITIICEFIWAVVDNTIVVPNFINANYHEFVIKWIDIESLSMKHQRSLISIIHNLARHDNGAEVLNKCNAIEVLKKYKKCVLDVNKGAHPDINLLYCMIISLLSDPKENKEDSKNVDKILDKLLQTAIDASLTRNFKANGFHISEPIVVLTKLCVHDDILHYVLNEAKVTKPQTSVIQFFSDTLISFRGALANDDETDQLTCCALFNIVWSISFHDQYVEELKSNTKFLLTVKSLANDDGGSLVDQYVPKHMSSVKKAANGILWNLDENNPARLSQTSTVTVSEQVVCSTELKSNTTDKNNRLLIMISYSHSDVKFCQQLVDSLRKDNQFDIWVDFSYCHTEDLWEEIGCAIEKANVVLFLMTKDYYDSKSCRQEVMYTKDSLKKRFIPIYVQKDFQATGWLGIRVVGPQYIRFGKKSFDETMTELKKLILDDGKSEKKDSEKHSVVPVTEKVETIEKQQTKNIEKELNKSDDYTKKVDEDNDSKITDEMKQQLIAKPISQWSTIDINNWFDQNHIRSELRYLYEFQTGDDLIFYSQSLKPDWQSEYIDIRDRYIKKYNKTLYKDQFVRLVSALDRLTLDYNTAKSNDKKKTSNTCVIV</sequence>
<reference evidence="3" key="1">
    <citation type="submission" date="2021-02" db="EMBL/GenBank/DDBJ databases">
        <authorList>
            <person name="Nowell W R."/>
        </authorList>
    </citation>
    <scope>NUCLEOTIDE SEQUENCE</scope>
</reference>
<evidence type="ECO:0000313" key="2">
    <source>
        <dbReference type="EMBL" id="CAF1196109.1"/>
    </source>
</evidence>
<protein>
    <recommendedName>
        <fullName evidence="1">TIR domain-containing protein</fullName>
    </recommendedName>
</protein>
<dbReference type="Gene3D" id="3.40.50.10140">
    <property type="entry name" value="Toll/interleukin-1 receptor homology (TIR) domain"/>
    <property type="match status" value="1"/>
</dbReference>
<dbReference type="EMBL" id="CAJNOK010014015">
    <property type="protein sequence ID" value="CAF1196109.1"/>
    <property type="molecule type" value="Genomic_DNA"/>
</dbReference>
<name>A0A8S2NN07_9BILA</name>
<dbReference type="Proteomes" id="UP000677228">
    <property type="component" value="Unassembled WGS sequence"/>
</dbReference>
<dbReference type="InterPro" id="IPR016024">
    <property type="entry name" value="ARM-type_fold"/>
</dbReference>
<dbReference type="Proteomes" id="UP000682733">
    <property type="component" value="Unassembled WGS sequence"/>
</dbReference>
<dbReference type="AlphaFoldDB" id="A0A8S2NN07"/>